<evidence type="ECO:0000256" key="1">
    <source>
        <dbReference type="ARBA" id="ARBA00022723"/>
    </source>
</evidence>
<evidence type="ECO:0000256" key="4">
    <source>
        <dbReference type="SAM" id="MobiDB-lite"/>
    </source>
</evidence>
<dbReference type="InterPro" id="IPR051051">
    <property type="entry name" value="E3_ubiq-ligase_TRIM/RNF"/>
</dbReference>
<evidence type="ECO:0000259" key="5">
    <source>
        <dbReference type="PROSITE" id="PS50188"/>
    </source>
</evidence>
<evidence type="ECO:0000256" key="2">
    <source>
        <dbReference type="ARBA" id="ARBA00022771"/>
    </source>
</evidence>
<dbReference type="PANTHER" id="PTHR25465">
    <property type="entry name" value="B-BOX DOMAIN CONTAINING"/>
    <property type="match status" value="1"/>
</dbReference>
<dbReference type="InterPro" id="IPR001870">
    <property type="entry name" value="B30.2/SPRY"/>
</dbReference>
<keyword evidence="2" id="KW-0863">Zinc-finger</keyword>
<dbReference type="PANTHER" id="PTHR25465:SF5">
    <property type="entry name" value="E3 UBIQUITIN_ISG15 LIGASE TRIM25-RELATED"/>
    <property type="match status" value="1"/>
</dbReference>
<dbReference type="Ensembl" id="ENSNBRT00000015197.1">
    <property type="protein sequence ID" value="ENSNBRP00000014792.1"/>
    <property type="gene ID" value="ENSNBRG00000011451.1"/>
</dbReference>
<name>A0A3Q4HDG5_NEOBR</name>
<reference evidence="6" key="1">
    <citation type="submission" date="2025-08" db="UniProtKB">
        <authorList>
            <consortium name="Ensembl"/>
        </authorList>
    </citation>
    <scope>IDENTIFICATION</scope>
</reference>
<proteinExistence type="predicted"/>
<keyword evidence="7" id="KW-1185">Reference proteome</keyword>
<feature type="domain" description="B30.2/SPRY" evidence="5">
    <location>
        <begin position="97"/>
        <end position="281"/>
    </location>
</feature>
<evidence type="ECO:0000313" key="6">
    <source>
        <dbReference type="Ensembl" id="ENSNBRP00000014792.1"/>
    </source>
</evidence>
<dbReference type="InterPro" id="IPR043136">
    <property type="entry name" value="B30.2/SPRY_sf"/>
</dbReference>
<feature type="region of interest" description="Disordered" evidence="4">
    <location>
        <begin position="1"/>
        <end position="27"/>
    </location>
</feature>
<dbReference type="GO" id="GO:0008270">
    <property type="term" value="F:zinc ion binding"/>
    <property type="evidence" value="ECO:0007669"/>
    <property type="project" value="UniProtKB-KW"/>
</dbReference>
<keyword evidence="1" id="KW-0479">Metal-binding</keyword>
<dbReference type="GeneTree" id="ENSGT01150000286899"/>
<dbReference type="AlphaFoldDB" id="A0A3Q4HDG5"/>
<dbReference type="Bgee" id="ENSNBRG00000011451">
    <property type="expression patterns" value="Expressed in zone of skin"/>
</dbReference>
<evidence type="ECO:0000256" key="3">
    <source>
        <dbReference type="ARBA" id="ARBA00022833"/>
    </source>
</evidence>
<dbReference type="PRINTS" id="PR01407">
    <property type="entry name" value="BUTYPHLNCDUF"/>
</dbReference>
<evidence type="ECO:0000313" key="7">
    <source>
        <dbReference type="Proteomes" id="UP000261580"/>
    </source>
</evidence>
<organism evidence="6 7">
    <name type="scientific">Neolamprologus brichardi</name>
    <name type="common">Fairy cichlid</name>
    <name type="synonym">Lamprologus brichardi</name>
    <dbReference type="NCBI Taxonomy" id="32507"/>
    <lineage>
        <taxon>Eukaryota</taxon>
        <taxon>Metazoa</taxon>
        <taxon>Chordata</taxon>
        <taxon>Craniata</taxon>
        <taxon>Vertebrata</taxon>
        <taxon>Euteleostomi</taxon>
        <taxon>Actinopterygii</taxon>
        <taxon>Neopterygii</taxon>
        <taxon>Teleostei</taxon>
        <taxon>Neoteleostei</taxon>
        <taxon>Acanthomorphata</taxon>
        <taxon>Ovalentaria</taxon>
        <taxon>Cichlomorphae</taxon>
        <taxon>Cichliformes</taxon>
        <taxon>Cichlidae</taxon>
        <taxon>African cichlids</taxon>
        <taxon>Pseudocrenilabrinae</taxon>
        <taxon>Lamprologini</taxon>
        <taxon>Neolamprologus</taxon>
    </lineage>
</organism>
<dbReference type="InterPro" id="IPR013320">
    <property type="entry name" value="ConA-like_dom_sf"/>
</dbReference>
<dbReference type="Gene3D" id="2.60.120.920">
    <property type="match status" value="1"/>
</dbReference>
<dbReference type="Proteomes" id="UP000261580">
    <property type="component" value="Unassembled WGS sequence"/>
</dbReference>
<dbReference type="GO" id="GO:0005737">
    <property type="term" value="C:cytoplasm"/>
    <property type="evidence" value="ECO:0007669"/>
    <property type="project" value="UniProtKB-ARBA"/>
</dbReference>
<dbReference type="InterPro" id="IPR006574">
    <property type="entry name" value="PRY"/>
</dbReference>
<dbReference type="SUPFAM" id="SSF49899">
    <property type="entry name" value="Concanavalin A-like lectins/glucanases"/>
    <property type="match status" value="1"/>
</dbReference>
<dbReference type="Pfam" id="PF13765">
    <property type="entry name" value="PRY"/>
    <property type="match status" value="1"/>
</dbReference>
<dbReference type="InterPro" id="IPR003879">
    <property type="entry name" value="Butyrophylin_SPRY"/>
</dbReference>
<accession>A0A3Q4HDG5</accession>
<sequence length="281" mass="32322">GSESKYSDLPRGGSVGPVNHLQAHGKGDKKSYEARWTIFDFPHQSSEVTLHSPSFKMHPVKYFECLQTVMSEIRDKLREYLSEKWSKISLTVRSVDVLLPRDEPKTKDEFLKHSCKLTLDPDVVHTKIFLSNQKRTVSNSSDYNTWPQKRAKFTIKQQVLSKEKLIGPCYWEVEWRGHTKNEHKLDQSGFGYNNASWALECYKKTFKFRHNNITIPISGPLSSKVGVYVDPRAGVLSFYSLSDTMALLHRVQTTFTEPLYAGLWIWGGYFTSTTATLNEMK</sequence>
<keyword evidence="3" id="KW-0862">Zinc</keyword>
<reference evidence="6" key="2">
    <citation type="submission" date="2025-09" db="UniProtKB">
        <authorList>
            <consortium name="Ensembl"/>
        </authorList>
    </citation>
    <scope>IDENTIFICATION</scope>
</reference>
<dbReference type="STRING" id="32507.ENSNBRP00000014792"/>
<dbReference type="PROSITE" id="PS50188">
    <property type="entry name" value="B302_SPRY"/>
    <property type="match status" value="1"/>
</dbReference>
<protein>
    <recommendedName>
        <fullName evidence="5">B30.2/SPRY domain-containing protein</fullName>
    </recommendedName>
</protein>